<proteinExistence type="predicted"/>
<keyword evidence="2" id="KW-1185">Reference proteome</keyword>
<sequence length="116" mass="12549">QRSAHRITSDVKCRPLKGRSRLAAIMPVSPNCLPTFYLIAAIPPFATEPCLDLLPRLPCRLTCGPADGGDGQCRMAILKKLGAQAVEALLQPLLKLLRRQVAHVLGVAAQSAMVRR</sequence>
<dbReference type="EMBL" id="JALBUU010000076">
    <property type="protein sequence ID" value="MCI0755839.1"/>
    <property type="molecule type" value="Genomic_DNA"/>
</dbReference>
<comment type="caution">
    <text evidence="1">The sequence shown here is derived from an EMBL/GenBank/DDBJ whole genome shotgun (WGS) entry which is preliminary data.</text>
</comment>
<reference evidence="1 2" key="1">
    <citation type="submission" date="2022-03" db="EMBL/GenBank/DDBJ databases">
        <title>Complete genome analysis of Roseomonas KG 17.1 : a prolific producer of plant growth promoters.</title>
        <authorList>
            <person name="Saadouli I."/>
            <person name="Najjari A."/>
            <person name="Mosbah A."/>
            <person name="Ouzari H.I."/>
        </authorList>
    </citation>
    <scope>NUCLEOTIDE SEQUENCE [LARGE SCALE GENOMIC DNA]</scope>
    <source>
        <strain evidence="1 2">KG17-1</strain>
    </source>
</reference>
<feature type="non-terminal residue" evidence="1">
    <location>
        <position position="1"/>
    </location>
</feature>
<protein>
    <submittedName>
        <fullName evidence="1">Uncharacterized protein</fullName>
    </submittedName>
</protein>
<accession>A0ABS9W961</accession>
<name>A0ABS9W961_9PROT</name>
<gene>
    <name evidence="1" type="ORF">MON41_19420</name>
</gene>
<organism evidence="1 2">
    <name type="scientific">Teichococcus vastitatis</name>
    <dbReference type="NCBI Taxonomy" id="2307076"/>
    <lineage>
        <taxon>Bacteria</taxon>
        <taxon>Pseudomonadati</taxon>
        <taxon>Pseudomonadota</taxon>
        <taxon>Alphaproteobacteria</taxon>
        <taxon>Acetobacterales</taxon>
        <taxon>Roseomonadaceae</taxon>
        <taxon>Roseomonas</taxon>
    </lineage>
</organism>
<evidence type="ECO:0000313" key="2">
    <source>
        <dbReference type="Proteomes" id="UP001201985"/>
    </source>
</evidence>
<dbReference type="Proteomes" id="UP001201985">
    <property type="component" value="Unassembled WGS sequence"/>
</dbReference>
<evidence type="ECO:0000313" key="1">
    <source>
        <dbReference type="EMBL" id="MCI0755839.1"/>
    </source>
</evidence>
<dbReference type="RefSeq" id="WP_241793673.1">
    <property type="nucleotide sequence ID" value="NZ_JALBUU010000076.1"/>
</dbReference>